<dbReference type="Proteomes" id="UP001500213">
    <property type="component" value="Unassembled WGS sequence"/>
</dbReference>
<dbReference type="InterPro" id="IPR020622">
    <property type="entry name" value="Ala_racemase_pyridoxalP-BS"/>
</dbReference>
<dbReference type="InterPro" id="IPR000821">
    <property type="entry name" value="Ala_racemase"/>
</dbReference>
<feature type="active site" description="Proton acceptor; specific for D-alanine" evidence="4">
    <location>
        <position position="33"/>
    </location>
</feature>
<keyword evidence="2 4" id="KW-0663">Pyridoxal phosphate</keyword>
<dbReference type="PANTHER" id="PTHR30511">
    <property type="entry name" value="ALANINE RACEMASE"/>
    <property type="match status" value="1"/>
</dbReference>
<evidence type="ECO:0000256" key="2">
    <source>
        <dbReference type="ARBA" id="ARBA00022898"/>
    </source>
</evidence>
<evidence type="ECO:0000256" key="1">
    <source>
        <dbReference type="ARBA" id="ARBA00001933"/>
    </source>
</evidence>
<dbReference type="InterPro" id="IPR011079">
    <property type="entry name" value="Ala_racemase_C"/>
</dbReference>
<keyword evidence="7" id="KW-1185">Reference proteome</keyword>
<dbReference type="RefSeq" id="WP_344777522.1">
    <property type="nucleotide sequence ID" value="NZ_BAABBX010000016.1"/>
</dbReference>
<accession>A0ABP8AXQ4</accession>
<keyword evidence="3 4" id="KW-0413">Isomerase</keyword>
<feature type="binding site" evidence="4">
    <location>
        <position position="307"/>
    </location>
    <ligand>
        <name>substrate</name>
    </ligand>
</feature>
<dbReference type="EC" id="5.1.1.1" evidence="4"/>
<organism evidence="6 7">
    <name type="scientific">Gryllotalpicola kribbensis</name>
    <dbReference type="NCBI Taxonomy" id="993084"/>
    <lineage>
        <taxon>Bacteria</taxon>
        <taxon>Bacillati</taxon>
        <taxon>Actinomycetota</taxon>
        <taxon>Actinomycetes</taxon>
        <taxon>Micrococcales</taxon>
        <taxon>Microbacteriaceae</taxon>
        <taxon>Gryllotalpicola</taxon>
    </lineage>
</organism>
<comment type="catalytic activity">
    <reaction evidence="4">
        <text>L-alanine = D-alanine</text>
        <dbReference type="Rhea" id="RHEA:20249"/>
        <dbReference type="ChEBI" id="CHEBI:57416"/>
        <dbReference type="ChEBI" id="CHEBI:57972"/>
        <dbReference type="EC" id="5.1.1.1"/>
    </reaction>
</comment>
<comment type="pathway">
    <text evidence="4">Amino-acid biosynthesis; D-alanine biosynthesis; D-alanine from L-alanine: step 1/1.</text>
</comment>
<gene>
    <name evidence="6" type="primary">alr_2</name>
    <name evidence="6" type="ORF">GCM10022288_25650</name>
</gene>
<feature type="binding site" evidence="4">
    <location>
        <position position="131"/>
    </location>
    <ligand>
        <name>substrate</name>
    </ligand>
</feature>
<dbReference type="NCBIfam" id="TIGR00492">
    <property type="entry name" value="alr"/>
    <property type="match status" value="1"/>
</dbReference>
<comment type="similarity">
    <text evidence="4">Belongs to the alanine racemase family.</text>
</comment>
<dbReference type="Gene3D" id="3.20.20.10">
    <property type="entry name" value="Alanine racemase"/>
    <property type="match status" value="1"/>
</dbReference>
<proteinExistence type="inferred from homology"/>
<dbReference type="HAMAP" id="MF_01201">
    <property type="entry name" value="Ala_racemase"/>
    <property type="match status" value="1"/>
</dbReference>
<evidence type="ECO:0000313" key="7">
    <source>
        <dbReference type="Proteomes" id="UP001500213"/>
    </source>
</evidence>
<evidence type="ECO:0000256" key="3">
    <source>
        <dbReference type="ARBA" id="ARBA00023235"/>
    </source>
</evidence>
<dbReference type="CDD" id="cd00430">
    <property type="entry name" value="PLPDE_III_AR"/>
    <property type="match status" value="1"/>
</dbReference>
<dbReference type="InterPro" id="IPR009006">
    <property type="entry name" value="Ala_racemase/Decarboxylase_C"/>
</dbReference>
<comment type="caution">
    <text evidence="6">The sequence shown here is derived from an EMBL/GenBank/DDBJ whole genome shotgun (WGS) entry which is preliminary data.</text>
</comment>
<dbReference type="SUPFAM" id="SSF50621">
    <property type="entry name" value="Alanine racemase C-terminal domain-like"/>
    <property type="match status" value="1"/>
</dbReference>
<name>A0ABP8AXQ4_9MICO</name>
<reference evidence="7" key="1">
    <citation type="journal article" date="2019" name="Int. J. Syst. Evol. Microbiol.">
        <title>The Global Catalogue of Microorganisms (GCM) 10K type strain sequencing project: providing services to taxonomists for standard genome sequencing and annotation.</title>
        <authorList>
            <consortium name="The Broad Institute Genomics Platform"/>
            <consortium name="The Broad Institute Genome Sequencing Center for Infectious Disease"/>
            <person name="Wu L."/>
            <person name="Ma J."/>
        </authorList>
    </citation>
    <scope>NUCLEOTIDE SEQUENCE [LARGE SCALE GENOMIC DNA]</scope>
    <source>
        <strain evidence="7">JCM 17593</strain>
    </source>
</reference>
<feature type="modified residue" description="N6-(pyridoxal phosphate)lysine" evidence="4">
    <location>
        <position position="33"/>
    </location>
</feature>
<evidence type="ECO:0000259" key="5">
    <source>
        <dbReference type="SMART" id="SM01005"/>
    </source>
</evidence>
<dbReference type="EMBL" id="BAABBX010000016">
    <property type="protein sequence ID" value="GAA4192809.1"/>
    <property type="molecule type" value="Genomic_DNA"/>
</dbReference>
<dbReference type="InterPro" id="IPR029066">
    <property type="entry name" value="PLP-binding_barrel"/>
</dbReference>
<dbReference type="PROSITE" id="PS00395">
    <property type="entry name" value="ALANINE_RACEMASE"/>
    <property type="match status" value="1"/>
</dbReference>
<comment type="cofactor">
    <cofactor evidence="1 4">
        <name>pyridoxal 5'-phosphate</name>
        <dbReference type="ChEBI" id="CHEBI:597326"/>
    </cofactor>
</comment>
<dbReference type="SMART" id="SM01005">
    <property type="entry name" value="Ala_racemase_C"/>
    <property type="match status" value="1"/>
</dbReference>
<dbReference type="SUPFAM" id="SSF51419">
    <property type="entry name" value="PLP-binding barrel"/>
    <property type="match status" value="1"/>
</dbReference>
<dbReference type="InterPro" id="IPR001608">
    <property type="entry name" value="Ala_racemase_N"/>
</dbReference>
<dbReference type="Gene3D" id="2.40.37.10">
    <property type="entry name" value="Lyase, Ornithine Decarboxylase, Chain A, domain 1"/>
    <property type="match status" value="1"/>
</dbReference>
<dbReference type="PANTHER" id="PTHR30511:SF0">
    <property type="entry name" value="ALANINE RACEMASE, CATABOLIC-RELATED"/>
    <property type="match status" value="1"/>
</dbReference>
<dbReference type="Pfam" id="PF01168">
    <property type="entry name" value="Ala_racemase_N"/>
    <property type="match status" value="1"/>
</dbReference>
<protein>
    <recommendedName>
        <fullName evidence="4">Alanine racemase</fullName>
        <ecNumber evidence="4">5.1.1.1</ecNumber>
    </recommendedName>
</protein>
<evidence type="ECO:0000313" key="6">
    <source>
        <dbReference type="EMBL" id="GAA4192809.1"/>
    </source>
</evidence>
<feature type="domain" description="Alanine racemase C-terminal" evidence="5">
    <location>
        <begin position="238"/>
        <end position="366"/>
    </location>
</feature>
<dbReference type="Pfam" id="PF00842">
    <property type="entry name" value="Ala_racemase_C"/>
    <property type="match status" value="1"/>
</dbReference>
<sequence length="380" mass="39353">MTGARLVVDRSAIAANTRHFAALMPGRLMAVVKADGYGAGAELVARTALANGATRLGVTSIAEALALRAAGLSAPILSWLNTVDADFAGAIAAEVEIAVPGVAQLDAVRRAARRSGRRALIHLQIDCGMAREGCAPALWPQLLGFAAAAQAERDVEVVGVMGHLSCASTPSAAANRRERARFLKAVRATASARLHAPLRHLAATAATLTQPAARHTLCRVGAGLVGIDPSGTVPLRGALMLQSQIVDVRRVPAGTPVGYDHSAVTSQDTTLALVAAGYADGVPRAVAPDAEILVRGRRRRIVGRVSMDQLVIDLGADGDAMPGEFVTIFGPGDQGEPTVADWAAWCGTIPNEILTGIGRRVERVERAEGLAHAETVKAAS</sequence>
<evidence type="ECO:0000256" key="4">
    <source>
        <dbReference type="HAMAP-Rule" id="MF_01201"/>
    </source>
</evidence>
<feature type="active site" description="Proton acceptor; specific for L-alanine" evidence="4">
    <location>
        <position position="259"/>
    </location>
</feature>
<comment type="function">
    <text evidence="4">Catalyzes the interconversion of L-alanine and D-alanine. May also act on other amino acids.</text>
</comment>
<dbReference type="PRINTS" id="PR00992">
    <property type="entry name" value="ALARACEMASE"/>
</dbReference>